<protein>
    <submittedName>
        <fullName evidence="1">Uncharacterized protein</fullName>
    </submittedName>
</protein>
<keyword evidence="2" id="KW-1185">Reference proteome</keyword>
<organism evidence="1 2">
    <name type="scientific">Paraburkholderia terricola</name>
    <dbReference type="NCBI Taxonomy" id="169427"/>
    <lineage>
        <taxon>Bacteria</taxon>
        <taxon>Pseudomonadati</taxon>
        <taxon>Pseudomonadota</taxon>
        <taxon>Betaproteobacteria</taxon>
        <taxon>Burkholderiales</taxon>
        <taxon>Burkholderiaceae</taxon>
        <taxon>Paraburkholderia</taxon>
    </lineage>
</organism>
<reference evidence="1 2" key="1">
    <citation type="submission" date="2023-07" db="EMBL/GenBank/DDBJ databases">
        <title>Sorghum-associated microbial communities from plants grown in Nebraska, USA.</title>
        <authorList>
            <person name="Schachtman D."/>
        </authorList>
    </citation>
    <scope>NUCLEOTIDE SEQUENCE [LARGE SCALE GENOMIC DNA]</scope>
    <source>
        <strain evidence="1 2">DS1316</strain>
    </source>
</reference>
<proteinExistence type="predicted"/>
<evidence type="ECO:0000313" key="1">
    <source>
        <dbReference type="EMBL" id="MDR6406654.1"/>
    </source>
</evidence>
<accession>A0ABU1LIW7</accession>
<gene>
    <name evidence="1" type="ORF">J2804_000042</name>
</gene>
<dbReference type="EMBL" id="JAVDRP010000001">
    <property type="protein sequence ID" value="MDR6406654.1"/>
    <property type="molecule type" value="Genomic_DNA"/>
</dbReference>
<comment type="caution">
    <text evidence="1">The sequence shown here is derived from an EMBL/GenBank/DDBJ whole genome shotgun (WGS) entry which is preliminary data.</text>
</comment>
<evidence type="ECO:0000313" key="2">
    <source>
        <dbReference type="Proteomes" id="UP001264340"/>
    </source>
</evidence>
<dbReference type="Proteomes" id="UP001264340">
    <property type="component" value="Unassembled WGS sequence"/>
</dbReference>
<sequence>MKLTHALPLNARPTARRYRLRDSDCMDPLVPANLIVRAMA</sequence>
<name>A0ABU1LIW7_9BURK</name>